<protein>
    <submittedName>
        <fullName evidence="6">Outer membrane protein assembly factor</fullName>
    </submittedName>
</protein>
<keyword evidence="4" id="KW-1133">Transmembrane helix</keyword>
<keyword evidence="4" id="KW-0812">Transmembrane</keyword>
<keyword evidence="7" id="KW-1185">Reference proteome</keyword>
<evidence type="ECO:0000256" key="1">
    <source>
        <dbReference type="ARBA" id="ARBA00004370"/>
    </source>
</evidence>
<accession>A0ABS7GWJ6</accession>
<dbReference type="PROSITE" id="PS51779">
    <property type="entry name" value="POTRA"/>
    <property type="match status" value="1"/>
</dbReference>
<evidence type="ECO:0000313" key="7">
    <source>
        <dbReference type="Proteomes" id="UP000717752"/>
    </source>
</evidence>
<dbReference type="EMBL" id="JAEUAK010000006">
    <property type="protein sequence ID" value="MBW9054323.1"/>
    <property type="molecule type" value="Genomic_DNA"/>
</dbReference>
<dbReference type="PANTHER" id="PTHR12815:SF42">
    <property type="entry name" value="BACTERIAL SURFACE ANTIGEN (D15) DOMAIN-CONTAINING PROTEIN"/>
    <property type="match status" value="1"/>
</dbReference>
<comment type="caution">
    <text evidence="6">The sequence shown here is derived from an EMBL/GenBank/DDBJ whole genome shotgun (WGS) entry which is preliminary data.</text>
</comment>
<keyword evidence="3 4" id="KW-0472">Membrane</keyword>
<feature type="transmembrane region" description="Helical" evidence="4">
    <location>
        <begin position="12"/>
        <end position="33"/>
    </location>
</feature>
<dbReference type="Pfam" id="PF07244">
    <property type="entry name" value="POTRA"/>
    <property type="match status" value="1"/>
</dbReference>
<sequence length="641" mass="67708">MRIRGTGLKTGIAYRAGAVMVVAAAAAFSPVLAGNAYAFKLFGITIFGKDEDENLQVPDPVRYDVDLETGTADSDLKEALEKSSRLVGDKNGPVSGDLGVVVKARDDRDRLIATLYEKARYGGVVTITIDGRNIDDLPPNPTFDRSKPVPVKVDIAPGPVFTVNEVQFGGDAAHRNPADYDLAPGEQAGSLAIIKAGDTIVDQLKSEGRPFAKLTERRVVADHSKNTVDIVLAAEGGPVAPIGDVGVTGEERVKPEFIQRYSRLRKGEAYSPVALRKAGERLRALGVFSSVTIHEGDALASDGTLPMTIEVSEGKRRYLGIGAQYSTIDGFGVNGYWGHRNLFGGAESLRIEGAVSRLGEASDLGDLDYSAGILFTKPAFIHPSATLKAGIVAKTENPDAYNAKLVTASLGLSYELTDQDTISAAGEVSFENDDDAFGNNNYLTFTLPITYDRDARDDKYNPTGGYHATLSAKPGYEFMNGTVYSAFQGSISGYLGLGAEDGIVLAGKLAAGTLIGGGGVENIPATQRFFAGGGGSVRGYGYQEISPYNENDDATGGRSYVTGSFEARIKITDTIGIVPFIDVGTVSDGIAPDFSDIRAGAGAGIRYATPFGPLRLDFAVPLNKYDGGTDYGIYAGIGQSF</sequence>
<dbReference type="InterPro" id="IPR000184">
    <property type="entry name" value="Bac_surfAg_D15"/>
</dbReference>
<name>A0ABS7GWJ6_9HYPH</name>
<dbReference type="Proteomes" id="UP000717752">
    <property type="component" value="Unassembled WGS sequence"/>
</dbReference>
<dbReference type="InterPro" id="IPR039910">
    <property type="entry name" value="D15-like"/>
</dbReference>
<evidence type="ECO:0000256" key="3">
    <source>
        <dbReference type="ARBA" id="ARBA00023136"/>
    </source>
</evidence>
<reference evidence="6 7" key="1">
    <citation type="journal article" date="2021" name="MBio">
        <title>Poor Competitiveness of Bradyrhizobium in Pigeon Pea Root Colonization in Indian Soils.</title>
        <authorList>
            <person name="Chalasani D."/>
            <person name="Basu A."/>
            <person name="Pullabhotla S.V.S.R.N."/>
            <person name="Jorrin B."/>
            <person name="Neal A.L."/>
            <person name="Poole P.S."/>
            <person name="Podile A.R."/>
            <person name="Tkacz A."/>
        </authorList>
    </citation>
    <scope>NUCLEOTIDE SEQUENCE [LARGE SCALE GENOMIC DNA]</scope>
    <source>
        <strain evidence="6 7">HU56</strain>
    </source>
</reference>
<evidence type="ECO:0000256" key="2">
    <source>
        <dbReference type="ARBA" id="ARBA00022452"/>
    </source>
</evidence>
<evidence type="ECO:0000256" key="4">
    <source>
        <dbReference type="SAM" id="Phobius"/>
    </source>
</evidence>
<keyword evidence="2" id="KW-1134">Transmembrane beta strand</keyword>
<dbReference type="Pfam" id="PF01103">
    <property type="entry name" value="Omp85"/>
    <property type="match status" value="1"/>
</dbReference>
<dbReference type="RefSeq" id="WP_220335699.1">
    <property type="nucleotide sequence ID" value="NZ_JAEUAK010000006.1"/>
</dbReference>
<dbReference type="Gene3D" id="3.10.20.310">
    <property type="entry name" value="membrane protein fhac"/>
    <property type="match status" value="1"/>
</dbReference>
<evidence type="ECO:0000313" key="6">
    <source>
        <dbReference type="EMBL" id="MBW9054323.1"/>
    </source>
</evidence>
<organism evidence="6 7">
    <name type="scientific">Rhizobium mesosinicum</name>
    <dbReference type="NCBI Taxonomy" id="335017"/>
    <lineage>
        <taxon>Bacteria</taxon>
        <taxon>Pseudomonadati</taxon>
        <taxon>Pseudomonadota</taxon>
        <taxon>Alphaproteobacteria</taxon>
        <taxon>Hyphomicrobiales</taxon>
        <taxon>Rhizobiaceae</taxon>
        <taxon>Rhizobium/Agrobacterium group</taxon>
        <taxon>Rhizobium</taxon>
    </lineage>
</organism>
<dbReference type="Gene3D" id="2.40.160.50">
    <property type="entry name" value="membrane protein fhac: a member of the omp85/tpsb transporter family"/>
    <property type="match status" value="1"/>
</dbReference>
<feature type="domain" description="POTRA" evidence="5">
    <location>
        <begin position="240"/>
        <end position="314"/>
    </location>
</feature>
<proteinExistence type="predicted"/>
<dbReference type="InterPro" id="IPR034746">
    <property type="entry name" value="POTRA"/>
</dbReference>
<comment type="subcellular location">
    <subcellularLocation>
        <location evidence="1">Membrane</location>
    </subcellularLocation>
</comment>
<evidence type="ECO:0000259" key="5">
    <source>
        <dbReference type="PROSITE" id="PS51779"/>
    </source>
</evidence>
<dbReference type="PANTHER" id="PTHR12815">
    <property type="entry name" value="SORTING AND ASSEMBLY MACHINERY SAMM50 PROTEIN FAMILY MEMBER"/>
    <property type="match status" value="1"/>
</dbReference>
<gene>
    <name evidence="6" type="ORF">JNB85_18090</name>
</gene>
<dbReference type="InterPro" id="IPR010827">
    <property type="entry name" value="BamA/TamA_POTRA"/>
</dbReference>